<keyword evidence="1" id="KW-1133">Transmembrane helix</keyword>
<accession>A0A2R5EQ56</accession>
<keyword evidence="3" id="KW-1185">Reference proteome</keyword>
<keyword evidence="1" id="KW-0812">Transmembrane</keyword>
<feature type="transmembrane region" description="Helical" evidence="1">
    <location>
        <begin position="105"/>
        <end position="126"/>
    </location>
</feature>
<dbReference type="AlphaFoldDB" id="A0A2R5EQ56"/>
<gene>
    <name evidence="2" type="ORF">PAT3040_01676</name>
</gene>
<keyword evidence="1" id="KW-0472">Membrane</keyword>
<reference evidence="2 3" key="1">
    <citation type="submission" date="2017-08" db="EMBL/GenBank/DDBJ databases">
        <title>Substantial Increase in Enzyme Production by Combined Drug-Resistance Mutations in Paenibacillus agaridevorans.</title>
        <authorList>
            <person name="Tanaka Y."/>
            <person name="Funane K."/>
            <person name="Hosaka T."/>
            <person name="Shiwa Y."/>
            <person name="Fujita N."/>
            <person name="Miyazaki T."/>
            <person name="Yoshikawa H."/>
            <person name="Murakami K."/>
            <person name="Kasahara K."/>
            <person name="Inaoka T."/>
            <person name="Hiraga Y."/>
            <person name="Ochi K."/>
        </authorList>
    </citation>
    <scope>NUCLEOTIDE SEQUENCE [LARGE SCALE GENOMIC DNA]</scope>
    <source>
        <strain evidence="2 3">T-3040</strain>
    </source>
</reference>
<feature type="transmembrane region" description="Helical" evidence="1">
    <location>
        <begin position="38"/>
        <end position="59"/>
    </location>
</feature>
<sequence>MENMNLANVIKSFFLGIGIGIALLMYNHEAVPSDVRLISVLASGSIGFLIGFMTEWMTAMLPISLAKARTYFFINNLIAVIVAAFFMALLMIFPGSSVDDKGELVPVLGIVLGVICAANLFDYLMYRRTQRKLQSYKSQMQDN</sequence>
<comment type="caution">
    <text evidence="2">The sequence shown here is derived from an EMBL/GenBank/DDBJ whole genome shotgun (WGS) entry which is preliminary data.</text>
</comment>
<evidence type="ECO:0008006" key="4">
    <source>
        <dbReference type="Google" id="ProtNLM"/>
    </source>
</evidence>
<evidence type="ECO:0000256" key="1">
    <source>
        <dbReference type="SAM" id="Phobius"/>
    </source>
</evidence>
<evidence type="ECO:0000313" key="2">
    <source>
        <dbReference type="EMBL" id="GBG07128.1"/>
    </source>
</evidence>
<dbReference type="RefSeq" id="WP_108992248.1">
    <property type="nucleotide sequence ID" value="NZ_BDQX01000078.1"/>
</dbReference>
<evidence type="ECO:0000313" key="3">
    <source>
        <dbReference type="Proteomes" id="UP000245202"/>
    </source>
</evidence>
<proteinExistence type="predicted"/>
<organism evidence="2 3">
    <name type="scientific">Paenibacillus agaridevorans</name>
    <dbReference type="NCBI Taxonomy" id="171404"/>
    <lineage>
        <taxon>Bacteria</taxon>
        <taxon>Bacillati</taxon>
        <taxon>Bacillota</taxon>
        <taxon>Bacilli</taxon>
        <taxon>Bacillales</taxon>
        <taxon>Paenibacillaceae</taxon>
        <taxon>Paenibacillus</taxon>
    </lineage>
</organism>
<dbReference type="Proteomes" id="UP000245202">
    <property type="component" value="Unassembled WGS sequence"/>
</dbReference>
<name>A0A2R5EQ56_9BACL</name>
<feature type="transmembrane region" description="Helical" evidence="1">
    <location>
        <begin position="7"/>
        <end position="26"/>
    </location>
</feature>
<protein>
    <recommendedName>
        <fullName evidence="4">DUF3021 domain-containing protein</fullName>
    </recommendedName>
</protein>
<dbReference type="EMBL" id="BDQX01000078">
    <property type="protein sequence ID" value="GBG07128.1"/>
    <property type="molecule type" value="Genomic_DNA"/>
</dbReference>
<feature type="transmembrane region" description="Helical" evidence="1">
    <location>
        <begin position="71"/>
        <end position="93"/>
    </location>
</feature>